<dbReference type="Pfam" id="PF10502">
    <property type="entry name" value="Peptidase_S26"/>
    <property type="match status" value="1"/>
</dbReference>
<keyword evidence="5" id="KW-0496">Mitochondrion</keyword>
<keyword evidence="9" id="KW-1185">Reference proteome</keyword>
<evidence type="ECO:0000256" key="2">
    <source>
        <dbReference type="ARBA" id="ARBA00022670"/>
    </source>
</evidence>
<dbReference type="RefSeq" id="XP_067058210.1">
    <property type="nucleotide sequence ID" value="XM_067202109.1"/>
</dbReference>
<comment type="subcellular location">
    <subcellularLocation>
        <location evidence="1">Mitochondrion inner membrane</location>
    </subcellularLocation>
</comment>
<keyword evidence="4" id="KW-0378">Hydrolase</keyword>
<keyword evidence="2" id="KW-0645">Protease</keyword>
<dbReference type="GeneID" id="92356043"/>
<sequence>MSWRSWWTALRCSKYGDVPFLLLGVFIGWNCDVSCAVKGVSMVPTLQPGEYILFVPYTLLQVRRWFNAPLVNLSDVVVVKVSDDLSVCKRVVKSTSSRAQAEEWGREHYVEVVPAMYKGPVDHQENGDDGDFTKEDSVKNSERAYYGYVSQNAVRSRDWDSCMDRIPNPSQWVWLEGDNKPASFDSRRCGPVPVECVRGLVLASIWPTPHALHRPPSPTA</sequence>
<evidence type="ECO:0000313" key="8">
    <source>
        <dbReference type="EMBL" id="KAG5464579.1"/>
    </source>
</evidence>
<evidence type="ECO:0000256" key="1">
    <source>
        <dbReference type="ARBA" id="ARBA00004273"/>
    </source>
</evidence>
<name>A0A836G1U5_9TRYP</name>
<dbReference type="SMR" id="A0A836G1U5"/>
<evidence type="ECO:0000259" key="7">
    <source>
        <dbReference type="Pfam" id="PF10502"/>
    </source>
</evidence>
<dbReference type="Gene3D" id="2.10.109.10">
    <property type="entry name" value="Umud Fragment, subunit A"/>
    <property type="match status" value="1"/>
</dbReference>
<feature type="domain" description="Peptidase S26" evidence="7">
    <location>
        <begin position="33"/>
        <end position="206"/>
    </location>
</feature>
<dbReference type="GO" id="GO:0042720">
    <property type="term" value="C:mitochondrial inner membrane peptidase complex"/>
    <property type="evidence" value="ECO:0007669"/>
    <property type="project" value="TreeGrafter"/>
</dbReference>
<comment type="caution">
    <text evidence="8">The sequence shown here is derived from an EMBL/GenBank/DDBJ whole genome shotgun (WGS) entry which is preliminary data.</text>
</comment>
<keyword evidence="6" id="KW-0472">Membrane</keyword>
<dbReference type="InterPro" id="IPR036286">
    <property type="entry name" value="LexA/Signal_pep-like_sf"/>
</dbReference>
<dbReference type="GO" id="GO:0006627">
    <property type="term" value="P:protein processing involved in protein targeting to mitochondrion"/>
    <property type="evidence" value="ECO:0007669"/>
    <property type="project" value="TreeGrafter"/>
</dbReference>
<reference evidence="9" key="2">
    <citation type="journal article" date="2021" name="Sci. Data">
        <title>Chromosome-scale genome sequencing, assembly and annotation of six genomes from subfamily Leishmaniinae.</title>
        <authorList>
            <person name="Almutairi H."/>
            <person name="Urbaniak M.D."/>
            <person name="Bates M.D."/>
            <person name="Jariyapan N."/>
            <person name="Kwakye-Nuako G."/>
            <person name="Thomaz Soccol V."/>
            <person name="Al-Salem W.S."/>
            <person name="Dillon R.J."/>
            <person name="Bates P.A."/>
            <person name="Gatherer D."/>
        </authorList>
    </citation>
    <scope>NUCLEOTIDE SEQUENCE [LARGE SCALE GENOMIC DNA]</scope>
</reference>
<evidence type="ECO:0000256" key="5">
    <source>
        <dbReference type="ARBA" id="ARBA00023128"/>
    </source>
</evidence>
<proteinExistence type="predicted"/>
<evidence type="ECO:0000256" key="6">
    <source>
        <dbReference type="ARBA" id="ARBA00023136"/>
    </source>
</evidence>
<accession>A0A836G1U5</accession>
<keyword evidence="3" id="KW-0999">Mitochondrion inner membrane</keyword>
<protein>
    <recommendedName>
        <fullName evidence="7">Peptidase S26 domain-containing protein</fullName>
    </recommendedName>
</protein>
<dbReference type="PANTHER" id="PTHR12383:SF16">
    <property type="entry name" value="MITOCHONDRIAL INNER MEMBRANE PROTEASE SUBUNIT 1"/>
    <property type="match status" value="1"/>
</dbReference>
<dbReference type="EMBL" id="JAFHLR010000036">
    <property type="protein sequence ID" value="KAG5464579.1"/>
    <property type="molecule type" value="Genomic_DNA"/>
</dbReference>
<dbReference type="AlphaFoldDB" id="A0A836G1U5"/>
<evidence type="ECO:0000256" key="3">
    <source>
        <dbReference type="ARBA" id="ARBA00022792"/>
    </source>
</evidence>
<dbReference type="InterPro" id="IPR019756">
    <property type="entry name" value="Pept_S26A_signal_pept_1_Ser-AS"/>
</dbReference>
<gene>
    <name evidence="8" type="ORF">LSCM4_00017</name>
</gene>
<dbReference type="PROSITE" id="PS00501">
    <property type="entry name" value="SPASE_I_1"/>
    <property type="match status" value="1"/>
</dbReference>
<organism evidence="8 9">
    <name type="scientific">Leishmania orientalis</name>
    <dbReference type="NCBI Taxonomy" id="2249476"/>
    <lineage>
        <taxon>Eukaryota</taxon>
        <taxon>Discoba</taxon>
        <taxon>Euglenozoa</taxon>
        <taxon>Kinetoplastea</taxon>
        <taxon>Metakinetoplastina</taxon>
        <taxon>Trypanosomatida</taxon>
        <taxon>Trypanosomatidae</taxon>
        <taxon>Leishmaniinae</taxon>
        <taxon>Leishmania</taxon>
    </lineage>
</organism>
<dbReference type="PANTHER" id="PTHR12383">
    <property type="entry name" value="PROTEASE FAMILY S26 MITOCHONDRIAL INNER MEMBRANE PROTEASE-RELATED"/>
    <property type="match status" value="1"/>
</dbReference>
<dbReference type="KEGG" id="loi:92356043"/>
<dbReference type="GO" id="GO:0006465">
    <property type="term" value="P:signal peptide processing"/>
    <property type="evidence" value="ECO:0007669"/>
    <property type="project" value="InterPro"/>
</dbReference>
<dbReference type="GO" id="GO:0004252">
    <property type="term" value="F:serine-type endopeptidase activity"/>
    <property type="evidence" value="ECO:0007669"/>
    <property type="project" value="InterPro"/>
</dbReference>
<reference evidence="9" key="1">
    <citation type="journal article" date="2021" name="Microbiol. Resour. Announc.">
        <title>LGAAP: Leishmaniinae Genome Assembly and Annotation Pipeline.</title>
        <authorList>
            <person name="Almutairi H."/>
            <person name="Urbaniak M.D."/>
            <person name="Bates M.D."/>
            <person name="Jariyapan N."/>
            <person name="Kwakye-Nuako G."/>
            <person name="Thomaz-Soccol V."/>
            <person name="Al-Salem W.S."/>
            <person name="Dillon R.J."/>
            <person name="Bates P.A."/>
            <person name="Gatherer D."/>
        </authorList>
    </citation>
    <scope>NUCLEOTIDE SEQUENCE [LARGE SCALE GENOMIC DNA]</scope>
</reference>
<dbReference type="InterPro" id="IPR052064">
    <property type="entry name" value="Mito_IMP1_subunit"/>
</dbReference>
<dbReference type="InterPro" id="IPR019533">
    <property type="entry name" value="Peptidase_S26"/>
</dbReference>
<dbReference type="CDD" id="cd06530">
    <property type="entry name" value="S26_SPase_I"/>
    <property type="match status" value="1"/>
</dbReference>
<evidence type="ECO:0000313" key="9">
    <source>
        <dbReference type="Proteomes" id="UP000674143"/>
    </source>
</evidence>
<evidence type="ECO:0000256" key="4">
    <source>
        <dbReference type="ARBA" id="ARBA00022801"/>
    </source>
</evidence>
<dbReference type="SUPFAM" id="SSF51306">
    <property type="entry name" value="LexA/Signal peptidase"/>
    <property type="match status" value="1"/>
</dbReference>
<dbReference type="Proteomes" id="UP000674143">
    <property type="component" value="Unassembled WGS sequence"/>
</dbReference>